<protein>
    <recommendedName>
        <fullName evidence="1">Protein kinase domain-containing protein</fullName>
    </recommendedName>
</protein>
<dbReference type="InterPro" id="IPR000719">
    <property type="entry name" value="Prot_kinase_dom"/>
</dbReference>
<dbReference type="GO" id="GO:0004672">
    <property type="term" value="F:protein kinase activity"/>
    <property type="evidence" value="ECO:0007669"/>
    <property type="project" value="InterPro"/>
</dbReference>
<dbReference type="AlphaFoldDB" id="A0A0D2MNQ7"/>
<dbReference type="EMBL" id="KN817531">
    <property type="protein sequence ID" value="KJA25558.1"/>
    <property type="molecule type" value="Genomic_DNA"/>
</dbReference>
<name>A0A0D2MNQ7_HYPSF</name>
<dbReference type="Gene3D" id="1.10.510.10">
    <property type="entry name" value="Transferase(Phosphotransferase) domain 1"/>
    <property type="match status" value="1"/>
</dbReference>
<evidence type="ECO:0000259" key="1">
    <source>
        <dbReference type="PROSITE" id="PS50011"/>
    </source>
</evidence>
<gene>
    <name evidence="2" type="ORF">HYPSUDRAFT_37559</name>
</gene>
<organism evidence="2 3">
    <name type="scientific">Hypholoma sublateritium (strain FD-334 SS-4)</name>
    <dbReference type="NCBI Taxonomy" id="945553"/>
    <lineage>
        <taxon>Eukaryota</taxon>
        <taxon>Fungi</taxon>
        <taxon>Dikarya</taxon>
        <taxon>Basidiomycota</taxon>
        <taxon>Agaricomycotina</taxon>
        <taxon>Agaricomycetes</taxon>
        <taxon>Agaricomycetidae</taxon>
        <taxon>Agaricales</taxon>
        <taxon>Agaricineae</taxon>
        <taxon>Strophariaceae</taxon>
        <taxon>Hypholoma</taxon>
    </lineage>
</organism>
<dbReference type="Proteomes" id="UP000054270">
    <property type="component" value="Unassembled WGS sequence"/>
</dbReference>
<dbReference type="InterPro" id="IPR011009">
    <property type="entry name" value="Kinase-like_dom_sf"/>
</dbReference>
<dbReference type="SUPFAM" id="SSF56112">
    <property type="entry name" value="Protein kinase-like (PK-like)"/>
    <property type="match status" value="1"/>
</dbReference>
<feature type="domain" description="Protein kinase" evidence="1">
    <location>
        <begin position="60"/>
        <end position="349"/>
    </location>
</feature>
<evidence type="ECO:0000313" key="3">
    <source>
        <dbReference type="Proteomes" id="UP000054270"/>
    </source>
</evidence>
<dbReference type="OrthoDB" id="5987198at2759"/>
<dbReference type="GO" id="GO:0005524">
    <property type="term" value="F:ATP binding"/>
    <property type="evidence" value="ECO:0007669"/>
    <property type="project" value="InterPro"/>
</dbReference>
<dbReference type="PROSITE" id="PS50011">
    <property type="entry name" value="PROTEIN_KINASE_DOM"/>
    <property type="match status" value="1"/>
</dbReference>
<proteinExistence type="predicted"/>
<sequence>MSQPINRTKRPDDFLLTYWEEFWVIHQPFLLEQGYRLPERYDPNWIPSWRGKKKASVFQCPDSSYLDRWRVLDAFRVSDGTRVMLKVVEINEDIPILEYLSSPALRADKRNRTVPILDKVPVPGEEKRVWIVMPYLLMFQAFVHPFKFVSEIVECVGQFLEGLEFMHEHGIAHRDACYFNLMVDSKKLVPDGDISFTVPYLTRDKCRLVTPVVRRSVAPLDYYFIDFETATRYPPEEKNPLCLGTTGQERSVPELSDTVPYNPFKLDVYQLGSIFPRLFRDYDGMEFLIPLHQAMTYPDPGRRPTAAEANAMFKEIISHFSEVDMARRIWEKRISMKSRRKIEFPQPKLTLRTRISSFFHIKVQ</sequence>
<evidence type="ECO:0000313" key="2">
    <source>
        <dbReference type="EMBL" id="KJA25558.1"/>
    </source>
</evidence>
<reference evidence="3" key="1">
    <citation type="submission" date="2014-04" db="EMBL/GenBank/DDBJ databases">
        <title>Evolutionary Origins and Diversification of the Mycorrhizal Mutualists.</title>
        <authorList>
            <consortium name="DOE Joint Genome Institute"/>
            <consortium name="Mycorrhizal Genomics Consortium"/>
            <person name="Kohler A."/>
            <person name="Kuo A."/>
            <person name="Nagy L.G."/>
            <person name="Floudas D."/>
            <person name="Copeland A."/>
            <person name="Barry K.W."/>
            <person name="Cichocki N."/>
            <person name="Veneault-Fourrey C."/>
            <person name="LaButti K."/>
            <person name="Lindquist E.A."/>
            <person name="Lipzen A."/>
            <person name="Lundell T."/>
            <person name="Morin E."/>
            <person name="Murat C."/>
            <person name="Riley R."/>
            <person name="Ohm R."/>
            <person name="Sun H."/>
            <person name="Tunlid A."/>
            <person name="Henrissat B."/>
            <person name="Grigoriev I.V."/>
            <person name="Hibbett D.S."/>
            <person name="Martin F."/>
        </authorList>
    </citation>
    <scope>NUCLEOTIDE SEQUENCE [LARGE SCALE GENOMIC DNA]</scope>
    <source>
        <strain evidence="3">FD-334 SS-4</strain>
    </source>
</reference>
<dbReference type="STRING" id="945553.A0A0D2MNQ7"/>
<keyword evidence="3" id="KW-1185">Reference proteome</keyword>
<dbReference type="OMA" id="DYYFIDF"/>
<accession>A0A0D2MNQ7</accession>